<evidence type="ECO:0000256" key="2">
    <source>
        <dbReference type="ARBA" id="ARBA00022475"/>
    </source>
</evidence>
<evidence type="ECO:0000256" key="1">
    <source>
        <dbReference type="ARBA" id="ARBA00006139"/>
    </source>
</evidence>
<comment type="similarity">
    <text evidence="1 9 10">Belongs to the peptidase A8 family.</text>
</comment>
<reference evidence="11 12" key="1">
    <citation type="submission" date="2017-11" db="EMBL/GenBank/DDBJ databases">
        <title>Genomic Encyclopedia of Type Strains, Phase III (KMG-III): the genomes of soil and plant-associated and newly described type strains.</title>
        <authorList>
            <person name="Whitman W."/>
        </authorList>
    </citation>
    <scope>NUCLEOTIDE SEQUENCE [LARGE SCALE GENOMIC DNA]</scope>
    <source>
        <strain evidence="11 12">CGMCC 1.12274</strain>
    </source>
</reference>
<dbReference type="UniPathway" id="UPA00665"/>
<evidence type="ECO:0000256" key="9">
    <source>
        <dbReference type="HAMAP-Rule" id="MF_00161"/>
    </source>
</evidence>
<organism evidence="11 12">
    <name type="scientific">Novosphingobium kunmingense</name>
    <dbReference type="NCBI Taxonomy" id="1211806"/>
    <lineage>
        <taxon>Bacteria</taxon>
        <taxon>Pseudomonadati</taxon>
        <taxon>Pseudomonadota</taxon>
        <taxon>Alphaproteobacteria</taxon>
        <taxon>Sphingomonadales</taxon>
        <taxon>Sphingomonadaceae</taxon>
        <taxon>Novosphingobium</taxon>
    </lineage>
</organism>
<keyword evidence="4 9" id="KW-0812">Transmembrane</keyword>
<evidence type="ECO:0000256" key="5">
    <source>
        <dbReference type="ARBA" id="ARBA00022750"/>
    </source>
</evidence>
<comment type="caution">
    <text evidence="9">Lacks conserved residue(s) required for the propagation of feature annotation.</text>
</comment>
<comment type="pathway">
    <text evidence="9">Protein modification; lipoprotein biosynthesis (signal peptide cleavage).</text>
</comment>
<evidence type="ECO:0000256" key="10">
    <source>
        <dbReference type="RuleBase" id="RU004181"/>
    </source>
</evidence>
<dbReference type="HAMAP" id="MF_00161">
    <property type="entry name" value="LspA"/>
    <property type="match status" value="1"/>
</dbReference>
<keyword evidence="2 9" id="KW-1003">Cell membrane</keyword>
<keyword evidence="7 9" id="KW-1133">Transmembrane helix</keyword>
<dbReference type="GO" id="GO:0004190">
    <property type="term" value="F:aspartic-type endopeptidase activity"/>
    <property type="evidence" value="ECO:0007669"/>
    <property type="project" value="UniProtKB-UniRule"/>
</dbReference>
<feature type="transmembrane region" description="Helical" evidence="9">
    <location>
        <begin position="70"/>
        <end position="89"/>
    </location>
</feature>
<sequence>MSASPSRNRTIGFALAALVLALDLLTKAIVIGPLGLDRDGEQIVLTGFFNLTRTSNFGVSMGLLTASTDLTRWLLVAMTGAIALVVLVWMLREKKLTDIVPLGLVLGGALGNIRDRAVYGHVIDFADFHLGDWHFYIFNLADAAISIGVLIILARSFLSGEKHPDKAAAAATEN</sequence>
<accession>A0A2N0H568</accession>
<dbReference type="AlphaFoldDB" id="A0A2N0H568"/>
<evidence type="ECO:0000256" key="7">
    <source>
        <dbReference type="ARBA" id="ARBA00022989"/>
    </source>
</evidence>
<keyword evidence="3 9" id="KW-0645">Protease</keyword>
<dbReference type="GO" id="GO:0005886">
    <property type="term" value="C:plasma membrane"/>
    <property type="evidence" value="ECO:0007669"/>
    <property type="project" value="UniProtKB-SubCell"/>
</dbReference>
<dbReference type="GO" id="GO:0006508">
    <property type="term" value="P:proteolysis"/>
    <property type="evidence" value="ECO:0007669"/>
    <property type="project" value="UniProtKB-KW"/>
</dbReference>
<dbReference type="EMBL" id="PHUF01000005">
    <property type="protein sequence ID" value="PKB14091.1"/>
    <property type="molecule type" value="Genomic_DNA"/>
</dbReference>
<evidence type="ECO:0000256" key="4">
    <source>
        <dbReference type="ARBA" id="ARBA00022692"/>
    </source>
</evidence>
<dbReference type="EC" id="3.4.23.36" evidence="9"/>
<evidence type="ECO:0000256" key="6">
    <source>
        <dbReference type="ARBA" id="ARBA00022801"/>
    </source>
</evidence>
<proteinExistence type="inferred from homology"/>
<keyword evidence="5 9" id="KW-0064">Aspartyl protease</keyword>
<dbReference type="NCBIfam" id="TIGR00077">
    <property type="entry name" value="lspA"/>
    <property type="match status" value="1"/>
</dbReference>
<comment type="catalytic activity">
    <reaction evidence="9">
        <text>Release of signal peptides from bacterial membrane prolipoproteins. Hydrolyzes -Xaa-Yaa-Zaa-|-(S,diacylglyceryl)Cys-, in which Xaa is hydrophobic (preferably Leu), and Yaa (Ala or Ser) and Zaa (Gly or Ala) have small, neutral side chains.</text>
        <dbReference type="EC" id="3.4.23.36"/>
    </reaction>
</comment>
<dbReference type="RefSeq" id="WP_100867935.1">
    <property type="nucleotide sequence ID" value="NZ_PHUF01000005.1"/>
</dbReference>
<keyword evidence="8 9" id="KW-0472">Membrane</keyword>
<dbReference type="InterPro" id="IPR001872">
    <property type="entry name" value="Peptidase_A8"/>
</dbReference>
<feature type="active site" evidence="9">
    <location>
        <position position="142"/>
    </location>
</feature>
<dbReference type="Pfam" id="PF01252">
    <property type="entry name" value="Peptidase_A8"/>
    <property type="match status" value="1"/>
</dbReference>
<dbReference type="Proteomes" id="UP000232587">
    <property type="component" value="Unassembled WGS sequence"/>
</dbReference>
<protein>
    <recommendedName>
        <fullName evidence="9">Lipoprotein signal peptidase</fullName>
        <ecNumber evidence="9">3.4.23.36</ecNumber>
    </recommendedName>
    <alternativeName>
        <fullName evidence="9">Prolipoprotein signal peptidase</fullName>
    </alternativeName>
    <alternativeName>
        <fullName evidence="9">Signal peptidase II</fullName>
        <shortName evidence="9">SPase II</shortName>
    </alternativeName>
</protein>
<dbReference type="PRINTS" id="PR00781">
    <property type="entry name" value="LIPOSIGPTASE"/>
</dbReference>
<evidence type="ECO:0000313" key="11">
    <source>
        <dbReference type="EMBL" id="PKB14091.1"/>
    </source>
</evidence>
<keyword evidence="6 9" id="KW-0378">Hydrolase</keyword>
<evidence type="ECO:0000313" key="12">
    <source>
        <dbReference type="Proteomes" id="UP000232587"/>
    </source>
</evidence>
<comment type="caution">
    <text evidence="11">The sequence shown here is derived from an EMBL/GenBank/DDBJ whole genome shotgun (WGS) entry which is preliminary data.</text>
</comment>
<dbReference type="OrthoDB" id="9810259at2"/>
<feature type="active site" evidence="9">
    <location>
        <position position="124"/>
    </location>
</feature>
<comment type="function">
    <text evidence="9">This protein specifically catalyzes the removal of signal peptides from prolipoproteins.</text>
</comment>
<name>A0A2N0H568_9SPHN</name>
<dbReference type="PANTHER" id="PTHR33695:SF1">
    <property type="entry name" value="LIPOPROTEIN SIGNAL PEPTIDASE"/>
    <property type="match status" value="1"/>
</dbReference>
<comment type="subcellular location">
    <subcellularLocation>
        <location evidence="9">Cell membrane</location>
        <topology evidence="9">Multi-pass membrane protein</topology>
    </subcellularLocation>
</comment>
<feature type="transmembrane region" description="Helical" evidence="9">
    <location>
        <begin position="133"/>
        <end position="154"/>
    </location>
</feature>
<gene>
    <name evidence="9" type="primary">lspA</name>
    <name evidence="11" type="ORF">B0I00_2719</name>
</gene>
<dbReference type="PANTHER" id="PTHR33695">
    <property type="entry name" value="LIPOPROTEIN SIGNAL PEPTIDASE"/>
    <property type="match status" value="1"/>
</dbReference>
<evidence type="ECO:0000256" key="8">
    <source>
        <dbReference type="ARBA" id="ARBA00023136"/>
    </source>
</evidence>
<evidence type="ECO:0000256" key="3">
    <source>
        <dbReference type="ARBA" id="ARBA00022670"/>
    </source>
</evidence>
<keyword evidence="12" id="KW-1185">Reference proteome</keyword>